<dbReference type="Pfam" id="PF07719">
    <property type="entry name" value="TPR_2"/>
    <property type="match status" value="1"/>
</dbReference>
<dbReference type="Pfam" id="PF14559">
    <property type="entry name" value="TPR_19"/>
    <property type="match status" value="1"/>
</dbReference>
<dbReference type="NCBIfam" id="NF047558">
    <property type="entry name" value="TPR_END_plus"/>
    <property type="match status" value="1"/>
</dbReference>
<keyword evidence="2" id="KW-0677">Repeat</keyword>
<evidence type="ECO:0000259" key="9">
    <source>
        <dbReference type="PROSITE" id="PS50011"/>
    </source>
</evidence>
<feature type="repeat" description="TPR" evidence="7">
    <location>
        <begin position="666"/>
        <end position="699"/>
    </location>
</feature>
<dbReference type="InterPro" id="IPR000719">
    <property type="entry name" value="Prot_kinase_dom"/>
</dbReference>
<dbReference type="InterPro" id="IPR011990">
    <property type="entry name" value="TPR-like_helical_dom_sf"/>
</dbReference>
<dbReference type="PANTHER" id="PTHR43289:SF6">
    <property type="entry name" value="SERINE_THREONINE-PROTEIN KINASE NEKL-3"/>
    <property type="match status" value="1"/>
</dbReference>
<dbReference type="InterPro" id="IPR019734">
    <property type="entry name" value="TPR_rpt"/>
</dbReference>
<keyword evidence="3" id="KW-0547">Nucleotide-binding</keyword>
<keyword evidence="11" id="KW-1185">Reference proteome</keyword>
<evidence type="ECO:0000256" key="2">
    <source>
        <dbReference type="ARBA" id="ARBA00022737"/>
    </source>
</evidence>
<protein>
    <submittedName>
        <fullName evidence="10">Serine/threonine-protein kinase PrkC</fullName>
        <ecNumber evidence="10">2.7.11.1</ecNumber>
    </submittedName>
</protein>
<evidence type="ECO:0000256" key="3">
    <source>
        <dbReference type="ARBA" id="ARBA00022741"/>
    </source>
</evidence>
<evidence type="ECO:0000313" key="10">
    <source>
        <dbReference type="EMBL" id="AMY08234.1"/>
    </source>
</evidence>
<dbReference type="EMBL" id="CP015136">
    <property type="protein sequence ID" value="AMY08234.1"/>
    <property type="molecule type" value="Genomic_DNA"/>
</dbReference>
<dbReference type="KEGG" id="abac:LuPra_01427"/>
<name>A0A143PKD9_LUTPR</name>
<evidence type="ECO:0000256" key="6">
    <source>
        <dbReference type="ARBA" id="ARBA00022840"/>
    </source>
</evidence>
<keyword evidence="4 10" id="KW-0418">Kinase</keyword>
<keyword evidence="1 10" id="KW-0808">Transferase</keyword>
<feature type="domain" description="Protein kinase" evidence="9">
    <location>
        <begin position="105"/>
        <end position="358"/>
    </location>
</feature>
<dbReference type="SUPFAM" id="SSF48452">
    <property type="entry name" value="TPR-like"/>
    <property type="match status" value="1"/>
</dbReference>
<keyword evidence="5 7" id="KW-0802">TPR repeat</keyword>
<proteinExistence type="predicted"/>
<keyword evidence="6" id="KW-0067">ATP-binding</keyword>
<dbReference type="InterPro" id="IPR013105">
    <property type="entry name" value="TPR_2"/>
</dbReference>
<feature type="region of interest" description="Disordered" evidence="8">
    <location>
        <begin position="55"/>
        <end position="86"/>
    </location>
</feature>
<dbReference type="Pfam" id="PF00069">
    <property type="entry name" value="Pkinase"/>
    <property type="match status" value="1"/>
</dbReference>
<dbReference type="PROSITE" id="PS50293">
    <property type="entry name" value="TPR_REGION"/>
    <property type="match status" value="1"/>
</dbReference>
<dbReference type="SMART" id="SM00028">
    <property type="entry name" value="TPR"/>
    <property type="match status" value="4"/>
</dbReference>
<dbReference type="Proteomes" id="UP000076079">
    <property type="component" value="Chromosome"/>
</dbReference>
<dbReference type="Gene3D" id="1.25.40.10">
    <property type="entry name" value="Tetratricopeptide repeat domain"/>
    <property type="match status" value="2"/>
</dbReference>
<evidence type="ECO:0000256" key="4">
    <source>
        <dbReference type="ARBA" id="ARBA00022777"/>
    </source>
</evidence>
<dbReference type="CDD" id="cd14014">
    <property type="entry name" value="STKc_PknB_like"/>
    <property type="match status" value="1"/>
</dbReference>
<evidence type="ECO:0000256" key="5">
    <source>
        <dbReference type="ARBA" id="ARBA00022803"/>
    </source>
</evidence>
<evidence type="ECO:0000256" key="8">
    <source>
        <dbReference type="SAM" id="MobiDB-lite"/>
    </source>
</evidence>
<dbReference type="AlphaFoldDB" id="A0A143PKD9"/>
<evidence type="ECO:0000256" key="1">
    <source>
        <dbReference type="ARBA" id="ARBA00022679"/>
    </source>
</evidence>
<dbReference type="Gene3D" id="1.10.510.10">
    <property type="entry name" value="Transferase(Phosphotransferase) domain 1"/>
    <property type="match status" value="1"/>
</dbReference>
<dbReference type="GO" id="GO:0005524">
    <property type="term" value="F:ATP binding"/>
    <property type="evidence" value="ECO:0007669"/>
    <property type="project" value="UniProtKB-KW"/>
</dbReference>
<accession>A0A143PKD9</accession>
<evidence type="ECO:0000313" key="11">
    <source>
        <dbReference type="Proteomes" id="UP000076079"/>
    </source>
</evidence>
<dbReference type="SUPFAM" id="SSF56112">
    <property type="entry name" value="Protein kinase-like (PK-like)"/>
    <property type="match status" value="1"/>
</dbReference>
<dbReference type="STRING" id="1855912.LuPra_01427"/>
<dbReference type="PROSITE" id="PS50011">
    <property type="entry name" value="PROTEIN_KINASE_DOM"/>
    <property type="match status" value="1"/>
</dbReference>
<dbReference type="PROSITE" id="PS50005">
    <property type="entry name" value="TPR"/>
    <property type="match status" value="1"/>
</dbReference>
<dbReference type="InterPro" id="IPR011009">
    <property type="entry name" value="Kinase-like_dom_sf"/>
</dbReference>
<dbReference type="GO" id="GO:0004674">
    <property type="term" value="F:protein serine/threonine kinase activity"/>
    <property type="evidence" value="ECO:0007669"/>
    <property type="project" value="UniProtKB-EC"/>
</dbReference>
<dbReference type="RefSeq" id="WP_162271314.1">
    <property type="nucleotide sequence ID" value="NZ_CP015136.1"/>
</dbReference>
<dbReference type="PANTHER" id="PTHR43289">
    <property type="entry name" value="MITOGEN-ACTIVATED PROTEIN KINASE KINASE KINASE 20-RELATED"/>
    <property type="match status" value="1"/>
</dbReference>
<gene>
    <name evidence="10" type="primary">prkC_11</name>
    <name evidence="10" type="ORF">LuPra_01427</name>
</gene>
<dbReference type="Pfam" id="PF13432">
    <property type="entry name" value="TPR_16"/>
    <property type="match status" value="1"/>
</dbReference>
<dbReference type="EC" id="2.7.11.1" evidence="10"/>
<organism evidence="10 11">
    <name type="scientific">Luteitalea pratensis</name>
    <dbReference type="NCBI Taxonomy" id="1855912"/>
    <lineage>
        <taxon>Bacteria</taxon>
        <taxon>Pseudomonadati</taxon>
        <taxon>Acidobacteriota</taxon>
        <taxon>Vicinamibacteria</taxon>
        <taxon>Vicinamibacterales</taxon>
        <taxon>Vicinamibacteraceae</taxon>
        <taxon>Luteitalea</taxon>
    </lineage>
</organism>
<reference evidence="11" key="2">
    <citation type="submission" date="2016-04" db="EMBL/GenBank/DDBJ databases">
        <title>First Complete Genome Sequence of a Subdivision 6 Acidobacterium.</title>
        <authorList>
            <person name="Huang S."/>
            <person name="Vieira S."/>
            <person name="Bunk B."/>
            <person name="Riedel T."/>
            <person name="Sproeer C."/>
            <person name="Overmann J."/>
        </authorList>
    </citation>
    <scope>NUCLEOTIDE SEQUENCE [LARGE SCALE GENOMIC DNA]</scope>
    <source>
        <strain evidence="11">DSM 100886 HEG_-6_39</strain>
    </source>
</reference>
<sequence>MRTDRGLTDLAATLADGQAVDWAALEAELGSEAERALFRQLRVIADIAELHRSIPDEDGLDESALTATPAGDTEPEPEPSRGLATTPVGDAAAADEVDLGTWGPYRLLRALGPGTLGRVVRATDHLHRDVVIRFLPTPSAPEVAVAFLATGQALARVRHPNAVEVYGAEQHDDQTGLVMEFVDGRSLDQVVVTQGTFSAREAALVGWELCRAVAALHREGLAHGLLSPDNIVREAGGRLVLMDVWPQGVPIEALDLEAGTLPFLAPEVVSGDPPSGRSDIYGLGVVLFYLVSGAYPVRASSLGDLAGHYERGERTPLADLRPDLPDDFIRIVERACDPDPDRRYSTIAGVKEALSRTLGWDTWTRKQPVVTAAIADTPSSSTAPLALATPIPTAPPRPPTPYGLVAVAVAAIAIGGFVAWSLLPRITGLLRQSASLGVRGAGATTGTPAEVRLALGSATGADPALTPLVIEQLAQDLSSSPPFRVIAPVAVEPMLGQPAAAIMHAVDADVYVDVAVTRRGTGMQARLDVVRAGGQTQSIQEAMTGITPLREFTATLTQRVVTELAATEPGTRPTLRTELPLDNPEAMQAYTLGQARLGRGGRKEVEEAAESFRSATEAAPEFVLAYAKWAEALLSLYRHNALRADEALPLAQSVISKALSLDDRSAEAYAALGDLYAERHNLEQSERHFRRALSLNPSCEYARIRFAMLLAGRGRVEEAVEQVDQAQKLNQRSSLLRGYLGATLHYARRFDEAARTYETLLRLDSQYTAAHIGLCKAYTELRRSAEALAACQSVGAERAAEDPFVQSQLVKIHHDAGRPREAQQALTQLRLLYDARPTGDGAFWIALAYVSLGDTPHALEWLDKSIDANSSRLAYARVDSRLDPIRRDPRFIARMARIDKGTPVVDDPPARPPASR</sequence>
<dbReference type="Gene3D" id="3.30.200.20">
    <property type="entry name" value="Phosphorylase Kinase, domain 1"/>
    <property type="match status" value="1"/>
</dbReference>
<reference evidence="10 11" key="1">
    <citation type="journal article" date="2016" name="Genome Announc.">
        <title>First Complete Genome Sequence of a Subdivision 6 Acidobacterium Strain.</title>
        <authorList>
            <person name="Huang S."/>
            <person name="Vieira S."/>
            <person name="Bunk B."/>
            <person name="Riedel T."/>
            <person name="Sproer C."/>
            <person name="Overmann J."/>
        </authorList>
    </citation>
    <scope>NUCLEOTIDE SEQUENCE [LARGE SCALE GENOMIC DNA]</scope>
    <source>
        <strain evidence="11">DSM 100886 HEG_-6_39</strain>
    </source>
</reference>
<evidence type="ECO:0000256" key="7">
    <source>
        <dbReference type="PROSITE-ProRule" id="PRU00339"/>
    </source>
</evidence>